<organism evidence="2 3">
    <name type="scientific">Flavobacterium rivulicola</name>
    <dbReference type="NCBI Taxonomy" id="2732161"/>
    <lineage>
        <taxon>Bacteria</taxon>
        <taxon>Pseudomonadati</taxon>
        <taxon>Bacteroidota</taxon>
        <taxon>Flavobacteriia</taxon>
        <taxon>Flavobacteriales</taxon>
        <taxon>Flavobacteriaceae</taxon>
        <taxon>Flavobacterium</taxon>
    </lineage>
</organism>
<dbReference type="AlphaFoldDB" id="A0A7Y3VYC9"/>
<keyword evidence="1" id="KW-0802">TPR repeat</keyword>
<comment type="caution">
    <text evidence="2">The sequence shown here is derived from an EMBL/GenBank/DDBJ whole genome shotgun (WGS) entry which is preliminary data.</text>
</comment>
<evidence type="ECO:0000256" key="1">
    <source>
        <dbReference type="PROSITE-ProRule" id="PRU00339"/>
    </source>
</evidence>
<evidence type="ECO:0000313" key="2">
    <source>
        <dbReference type="EMBL" id="NNT71569.1"/>
    </source>
</evidence>
<evidence type="ECO:0008006" key="4">
    <source>
        <dbReference type="Google" id="ProtNLM"/>
    </source>
</evidence>
<evidence type="ECO:0000313" key="3">
    <source>
        <dbReference type="Proteomes" id="UP000536509"/>
    </source>
</evidence>
<dbReference type="InterPro" id="IPR019734">
    <property type="entry name" value="TPR_rpt"/>
</dbReference>
<reference evidence="2 3" key="1">
    <citation type="submission" date="2020-05" db="EMBL/GenBank/DDBJ databases">
        <title>Draft genome of Flavobacterium sp. IMCC34852.</title>
        <authorList>
            <person name="Song J."/>
            <person name="Cho J.-C."/>
        </authorList>
    </citation>
    <scope>NUCLEOTIDE SEQUENCE [LARGE SCALE GENOMIC DNA]</scope>
    <source>
        <strain evidence="2 3">IMCC34852</strain>
    </source>
</reference>
<proteinExistence type="predicted"/>
<name>A0A7Y3VYC9_9FLAO</name>
<dbReference type="Proteomes" id="UP000536509">
    <property type="component" value="Unassembled WGS sequence"/>
</dbReference>
<gene>
    <name evidence="2" type="ORF">HKT18_04990</name>
</gene>
<accession>A0A7Y3VYC9</accession>
<sequence length="523" mass="59499">MANLFEIQDRRVVPSWRSFNQSINLGELNSFQIVGQNFQESYNLSNYISEWKLNKTVTFAAELVGAAIVNNKEDVIEALDAANYILSNEKSATKSQILLASKLLHDDSKKDSFQEYNNVTTENLLELFYPELVRVKIREAKKSLLSYPANPILYVELSRYYSILGQRDKAISNMKYALSLAPNNRFVLRCASRLFVHNQNDKDYDHVEFIHDVLRKSPATKYDPWLTSAEISIATVRGRNSMFIKGGLDLINSKNIAPFNFTELASSIGTVELLNGSNKKSRELFKKSLISPNDNTLAQVEWAATKDKNLDVDASGFNVEMNFEALAFENFQEKDYGKAVDFSARWFIDMPFSKRPILFGANIATILLRDQDKSISLLRAGLISHPNDAQLVNNLAYSLGLDNRATEALDELDNLRINDIDKTTEICLTATRGLAYFRQGKHNIGRALYLEAIEESKRINNRELNWIAILNYAREEIFADSEYIEGIMDAVDDIVPMEHEKDIAALKDDLITTYSKYKQGLRK</sequence>
<dbReference type="PROSITE" id="PS50005">
    <property type="entry name" value="TPR"/>
    <property type="match status" value="1"/>
</dbReference>
<dbReference type="RefSeq" id="WP_171221777.1">
    <property type="nucleotide sequence ID" value="NZ_CP121446.1"/>
</dbReference>
<keyword evidence="3" id="KW-1185">Reference proteome</keyword>
<dbReference type="Gene3D" id="1.25.40.10">
    <property type="entry name" value="Tetratricopeptide repeat domain"/>
    <property type="match status" value="1"/>
</dbReference>
<feature type="repeat" description="TPR" evidence="1">
    <location>
        <begin position="151"/>
        <end position="184"/>
    </location>
</feature>
<dbReference type="InterPro" id="IPR011990">
    <property type="entry name" value="TPR-like_helical_dom_sf"/>
</dbReference>
<protein>
    <recommendedName>
        <fullName evidence="4">Tetratricopeptide repeat protein</fullName>
    </recommendedName>
</protein>
<dbReference type="SUPFAM" id="SSF48452">
    <property type="entry name" value="TPR-like"/>
    <property type="match status" value="1"/>
</dbReference>
<dbReference type="EMBL" id="JABEVX010000002">
    <property type="protein sequence ID" value="NNT71569.1"/>
    <property type="molecule type" value="Genomic_DNA"/>
</dbReference>